<dbReference type="GO" id="GO:0016301">
    <property type="term" value="F:kinase activity"/>
    <property type="evidence" value="ECO:0007669"/>
    <property type="project" value="UniProtKB-KW"/>
</dbReference>
<feature type="domain" description="GUN4-like" evidence="1">
    <location>
        <begin position="9"/>
        <end position="138"/>
    </location>
</feature>
<dbReference type="eggNOG" id="COG0515">
    <property type="taxonomic scope" value="Bacteria"/>
</dbReference>
<organism evidence="2 3">
    <name type="scientific">Crocosphaera chwakensis CCY0110</name>
    <dbReference type="NCBI Taxonomy" id="391612"/>
    <lineage>
        <taxon>Bacteria</taxon>
        <taxon>Bacillati</taxon>
        <taxon>Cyanobacteriota</taxon>
        <taxon>Cyanophyceae</taxon>
        <taxon>Oscillatoriophycideae</taxon>
        <taxon>Chroococcales</taxon>
        <taxon>Aphanothecaceae</taxon>
        <taxon>Crocosphaera</taxon>
        <taxon>Crocosphaera chwakensis</taxon>
    </lineage>
</organism>
<dbReference type="EMBL" id="AAXW01000003">
    <property type="protein sequence ID" value="EAZ92994.1"/>
    <property type="molecule type" value="Genomic_DNA"/>
</dbReference>
<dbReference type="Proteomes" id="UP000003781">
    <property type="component" value="Unassembled WGS sequence"/>
</dbReference>
<dbReference type="CDD" id="cd16383">
    <property type="entry name" value="GUN4"/>
    <property type="match status" value="1"/>
</dbReference>
<dbReference type="InterPro" id="IPR037215">
    <property type="entry name" value="GUN4-like_sf"/>
</dbReference>
<dbReference type="Gene3D" id="1.25.40.620">
    <property type="match status" value="1"/>
</dbReference>
<evidence type="ECO:0000313" key="2">
    <source>
        <dbReference type="EMBL" id="EAZ92994.1"/>
    </source>
</evidence>
<accession>A3IK05</accession>
<dbReference type="PANTHER" id="PTHR34800:SF1">
    <property type="entry name" value="TETRAPYRROLE-BINDING PROTEIN, CHLOROPLASTIC"/>
    <property type="match status" value="1"/>
</dbReference>
<evidence type="ECO:0000313" key="3">
    <source>
        <dbReference type="Proteomes" id="UP000003781"/>
    </source>
</evidence>
<dbReference type="PANTHER" id="PTHR34800">
    <property type="entry name" value="TETRAPYRROLE-BINDING PROTEIN, CHLOROPLASTIC"/>
    <property type="match status" value="1"/>
</dbReference>
<dbReference type="Gene3D" id="1.10.10.1770">
    <property type="entry name" value="Gun4-like"/>
    <property type="match status" value="1"/>
</dbReference>
<dbReference type="InterPro" id="IPR008629">
    <property type="entry name" value="GUN4-like"/>
</dbReference>
<name>A3IK05_9CHRO</name>
<dbReference type="SUPFAM" id="SSF140869">
    <property type="entry name" value="GUN4-like"/>
    <property type="match status" value="1"/>
</dbReference>
<evidence type="ECO:0000259" key="1">
    <source>
        <dbReference type="Pfam" id="PF05419"/>
    </source>
</evidence>
<protein>
    <submittedName>
        <fullName evidence="2">Serine/threonine kinase</fullName>
    </submittedName>
</protein>
<dbReference type="AlphaFoldDB" id="A3IK05"/>
<reference evidence="2 3" key="1">
    <citation type="submission" date="2007-03" db="EMBL/GenBank/DDBJ databases">
        <authorList>
            <person name="Stal L."/>
            <person name="Ferriera S."/>
            <person name="Johnson J."/>
            <person name="Kravitz S."/>
            <person name="Beeson K."/>
            <person name="Sutton G."/>
            <person name="Rogers Y.-H."/>
            <person name="Friedman R."/>
            <person name="Frazier M."/>
            <person name="Venter J.C."/>
        </authorList>
    </citation>
    <scope>NUCLEOTIDE SEQUENCE [LARGE SCALE GENOMIC DNA]</scope>
    <source>
        <strain evidence="2 3">CCY0110</strain>
    </source>
</reference>
<proteinExistence type="predicted"/>
<keyword evidence="2" id="KW-0418">Kinase</keyword>
<comment type="caution">
    <text evidence="2">The sequence shown here is derived from an EMBL/GenBank/DDBJ whole genome shotgun (WGS) entry which is preliminary data.</text>
</comment>
<keyword evidence="3" id="KW-1185">Reference proteome</keyword>
<dbReference type="GO" id="GO:0030288">
    <property type="term" value="C:outer membrane-bounded periplasmic space"/>
    <property type="evidence" value="ECO:0007669"/>
    <property type="project" value="TreeGrafter"/>
</dbReference>
<dbReference type="GO" id="GO:0046906">
    <property type="term" value="F:tetrapyrrole binding"/>
    <property type="evidence" value="ECO:0007669"/>
    <property type="project" value="TreeGrafter"/>
</dbReference>
<gene>
    <name evidence="2" type="ORF">CY0110_02959</name>
</gene>
<dbReference type="Pfam" id="PF05419">
    <property type="entry name" value="GUN4"/>
    <property type="match status" value="1"/>
</dbReference>
<keyword evidence="2" id="KW-0808">Transferase</keyword>
<sequence length="165" mass="19313">MNFERLNRNKNTDYRKFRNCLANKNWYEADQETYQIMLKVANRVVEDYLTEEDINNFPTSDLMTINKLWVDYSQGKYGFSVQAEIYRSLGGTRNYEEKIWEIFCEQVGWCQAGRWLFYSEIFPNKVLQNTTTKGHLPVCFGGGWGIGGVLGMGGECLLSRQDLWK</sequence>